<evidence type="ECO:0000313" key="1">
    <source>
        <dbReference type="EMBL" id="CAK0800305.1"/>
    </source>
</evidence>
<protein>
    <recommendedName>
        <fullName evidence="3">Nucleotide-diphospho-sugar transferase domain-containing protein</fullName>
    </recommendedName>
</protein>
<gene>
    <name evidence="1" type="ORF">PCOR1329_LOCUS8488</name>
</gene>
<dbReference type="InterPro" id="IPR029044">
    <property type="entry name" value="Nucleotide-diphossugar_trans"/>
</dbReference>
<keyword evidence="2" id="KW-1185">Reference proteome</keyword>
<accession>A0ABN9Q4B9</accession>
<evidence type="ECO:0008006" key="3">
    <source>
        <dbReference type="Google" id="ProtNLM"/>
    </source>
</evidence>
<proteinExistence type="predicted"/>
<name>A0ABN9Q4B9_9DINO</name>
<sequence length="189" mass="21360">MLSFVGRGLQRERQCTGWLPYAGAMRRQADLCGADILLVMPENHSSLLTPWHRDCLAEYGVQFVPVGWSTPPGMRFWHEGWNWRSQNGWCGPMDLIRLHALGFTQYDAVAYFDRDVEFQGDVLPILRCAATGYLLNTIGPMSPINMGFLAVRPNAAWLQAVVNFAREADFNRTTGWAGAMFKPDNAKYI</sequence>
<evidence type="ECO:0000313" key="2">
    <source>
        <dbReference type="Proteomes" id="UP001189429"/>
    </source>
</evidence>
<reference evidence="1" key="1">
    <citation type="submission" date="2023-10" db="EMBL/GenBank/DDBJ databases">
        <authorList>
            <person name="Chen Y."/>
            <person name="Shah S."/>
            <person name="Dougan E. K."/>
            <person name="Thang M."/>
            <person name="Chan C."/>
        </authorList>
    </citation>
    <scope>NUCLEOTIDE SEQUENCE [LARGE SCALE GENOMIC DNA]</scope>
</reference>
<comment type="caution">
    <text evidence="1">The sequence shown here is derived from an EMBL/GenBank/DDBJ whole genome shotgun (WGS) entry which is preliminary data.</text>
</comment>
<dbReference type="Proteomes" id="UP001189429">
    <property type="component" value="Unassembled WGS sequence"/>
</dbReference>
<dbReference type="EMBL" id="CAUYUJ010002334">
    <property type="protein sequence ID" value="CAK0800305.1"/>
    <property type="molecule type" value="Genomic_DNA"/>
</dbReference>
<dbReference type="Gene3D" id="3.90.550.10">
    <property type="entry name" value="Spore Coat Polysaccharide Biosynthesis Protein SpsA, Chain A"/>
    <property type="match status" value="1"/>
</dbReference>
<organism evidence="1 2">
    <name type="scientific">Prorocentrum cordatum</name>
    <dbReference type="NCBI Taxonomy" id="2364126"/>
    <lineage>
        <taxon>Eukaryota</taxon>
        <taxon>Sar</taxon>
        <taxon>Alveolata</taxon>
        <taxon>Dinophyceae</taxon>
        <taxon>Prorocentrales</taxon>
        <taxon>Prorocentraceae</taxon>
        <taxon>Prorocentrum</taxon>
    </lineage>
</organism>